<dbReference type="InterPro" id="IPR007074">
    <property type="entry name" value="LicD/FKTN/FKRP_NTP_transf"/>
</dbReference>
<dbReference type="InterPro" id="IPR052942">
    <property type="entry name" value="LPS_cholinephosphotransferase"/>
</dbReference>
<dbReference type="RefSeq" id="XP_013071696.2">
    <property type="nucleotide sequence ID" value="XM_013216242.2"/>
</dbReference>
<evidence type="ECO:0000259" key="2">
    <source>
        <dbReference type="Pfam" id="PF04991"/>
    </source>
</evidence>
<keyword evidence="1" id="KW-0812">Transmembrane</keyword>
<dbReference type="Pfam" id="PF04991">
    <property type="entry name" value="LicD"/>
    <property type="match status" value="1"/>
</dbReference>
<dbReference type="Proteomes" id="UP000076420">
    <property type="component" value="Unassembled WGS sequence"/>
</dbReference>
<dbReference type="EnsemblMetazoa" id="BGLB031230-RA">
    <property type="protein sequence ID" value="BGLB031230-PA"/>
    <property type="gene ID" value="BGLB031230"/>
</dbReference>
<dbReference type="VEuPathDB" id="VectorBase:BGLB031230"/>
<evidence type="ECO:0000256" key="1">
    <source>
        <dbReference type="SAM" id="Phobius"/>
    </source>
</evidence>
<evidence type="ECO:0000313" key="4">
    <source>
        <dbReference type="Proteomes" id="UP000076420"/>
    </source>
</evidence>
<feature type="transmembrane region" description="Helical" evidence="1">
    <location>
        <begin position="16"/>
        <end position="36"/>
    </location>
</feature>
<evidence type="ECO:0000313" key="3">
    <source>
        <dbReference type="EnsemblMetazoa" id="BGLB031230-PB"/>
    </source>
</evidence>
<accession>A0A2C9LI03</accession>
<feature type="domain" description="LicD/FKTN/FKRP nucleotidyltransferase" evidence="2">
    <location>
        <begin position="130"/>
        <end position="183"/>
    </location>
</feature>
<dbReference type="EnsemblMetazoa" id="BGLB031230-RB">
    <property type="protein sequence ID" value="BGLB031230-PB"/>
    <property type="gene ID" value="BGLB031230"/>
</dbReference>
<keyword evidence="1" id="KW-1133">Transmembrane helix</keyword>
<organism evidence="3 4">
    <name type="scientific">Biomphalaria glabrata</name>
    <name type="common">Bloodfluke planorb</name>
    <name type="synonym">Freshwater snail</name>
    <dbReference type="NCBI Taxonomy" id="6526"/>
    <lineage>
        <taxon>Eukaryota</taxon>
        <taxon>Metazoa</taxon>
        <taxon>Spiralia</taxon>
        <taxon>Lophotrochozoa</taxon>
        <taxon>Mollusca</taxon>
        <taxon>Gastropoda</taxon>
        <taxon>Heterobranchia</taxon>
        <taxon>Euthyneura</taxon>
        <taxon>Panpulmonata</taxon>
        <taxon>Hygrophila</taxon>
        <taxon>Lymnaeoidea</taxon>
        <taxon>Planorbidae</taxon>
        <taxon>Biomphalaria</taxon>
    </lineage>
</organism>
<dbReference type="VEuPathDB" id="VectorBase:BGLAX_036308"/>
<dbReference type="PANTHER" id="PTHR43404">
    <property type="entry name" value="LIPOPOLYSACCHARIDE CHOLINEPHOSPHOTRANSFERASE LICD"/>
    <property type="match status" value="1"/>
</dbReference>
<reference evidence="3" key="1">
    <citation type="submission" date="2020-05" db="UniProtKB">
        <authorList>
            <consortium name="EnsemblMetazoa"/>
        </authorList>
    </citation>
    <scope>IDENTIFICATION</scope>
    <source>
        <strain evidence="3">BB02</strain>
    </source>
</reference>
<dbReference type="STRING" id="6526.A0A2C9LI03"/>
<dbReference type="AlphaFoldDB" id="A0A2C9LI03"/>
<protein>
    <recommendedName>
        <fullName evidence="2">LicD/FKTN/FKRP nucleotidyltransferase domain-containing protein</fullName>
    </recommendedName>
</protein>
<gene>
    <name evidence="3" type="primary">106058752</name>
</gene>
<sequence length="336" mass="39585">MTSRNKICNYIFSRKCVLITLTFIELGFLLCLCMWMCRPSSPLVTQTYRYSPNLLVNLTFGEVNLLKFHDGSNKSMSRLGSTGSIYLLRLVNYRLDADRQYIAFPLGLTAEEREVTLALLQTFAQVCAVFKIPFFLYGGSLVGSLRHHDIIPWDDDIDVMLNSEDRDVLRHAMRYSPENVQLHSPEHERWKLYWTKGRPIRNKEYRWPYIDIFFFAENQSHIYDEQDVYRKEFNFPKAHVFPLCLRPFAGRMLPVPYNSLAVAGRNYNLSMCHSLEISHKLEVTLFQRYIVPCSQLRNLYPFVHRSFWNGYLHEKLVYRGRIVHTVVIPENCSRSQ</sequence>
<dbReference type="KEGG" id="bgt:106058752"/>
<proteinExistence type="predicted"/>
<dbReference type="OrthoDB" id="444255at2759"/>
<dbReference type="PANTHER" id="PTHR43404:SF2">
    <property type="entry name" value="LIPOPOLYSACCHARIDE CHOLINEPHOSPHOTRANSFERASE LICD"/>
    <property type="match status" value="1"/>
</dbReference>
<keyword evidence="1" id="KW-0472">Membrane</keyword>
<dbReference type="GO" id="GO:0009100">
    <property type="term" value="P:glycoprotein metabolic process"/>
    <property type="evidence" value="ECO:0007669"/>
    <property type="project" value="UniProtKB-ARBA"/>
</dbReference>
<name>A0A2C9LI03_BIOGL</name>